<dbReference type="SUPFAM" id="SSF48452">
    <property type="entry name" value="TPR-like"/>
    <property type="match status" value="1"/>
</dbReference>
<gene>
    <name evidence="2" type="ORF">J6I44_08330</name>
</gene>
<accession>A0ABT3PLP5</accession>
<evidence type="ECO:0008006" key="4">
    <source>
        <dbReference type="Google" id="ProtNLM"/>
    </source>
</evidence>
<feature type="signal peptide" evidence="1">
    <location>
        <begin position="1"/>
        <end position="20"/>
    </location>
</feature>
<evidence type="ECO:0000256" key="1">
    <source>
        <dbReference type="SAM" id="SignalP"/>
    </source>
</evidence>
<proteinExistence type="predicted"/>
<evidence type="ECO:0000313" key="2">
    <source>
        <dbReference type="EMBL" id="MCW9706861.1"/>
    </source>
</evidence>
<dbReference type="InterPro" id="IPR011990">
    <property type="entry name" value="TPR-like_helical_dom_sf"/>
</dbReference>
<evidence type="ECO:0000313" key="3">
    <source>
        <dbReference type="Proteomes" id="UP001207918"/>
    </source>
</evidence>
<dbReference type="Gene3D" id="1.25.40.10">
    <property type="entry name" value="Tetratricopeptide repeat domain"/>
    <property type="match status" value="2"/>
</dbReference>
<keyword evidence="3" id="KW-1185">Reference proteome</keyword>
<name>A0ABT3PLP5_9BACT</name>
<protein>
    <recommendedName>
        <fullName evidence="4">Tetratricopeptide repeat-containing protein</fullName>
    </recommendedName>
</protein>
<reference evidence="2 3" key="1">
    <citation type="submission" date="2021-03" db="EMBL/GenBank/DDBJ databases">
        <title>Aliifodinibius sp. nov., a new bacterium isolated from saline soil.</title>
        <authorList>
            <person name="Galisteo C."/>
            <person name="De La Haba R."/>
            <person name="Sanchez-Porro C."/>
            <person name="Ventosa A."/>
        </authorList>
    </citation>
    <scope>NUCLEOTIDE SEQUENCE [LARGE SCALE GENOMIC DNA]</scope>
    <source>
        <strain evidence="2 3">1BSP15-2V2</strain>
    </source>
</reference>
<feature type="chain" id="PRO_5047019184" description="Tetratricopeptide repeat-containing protein" evidence="1">
    <location>
        <begin position="21"/>
        <end position="440"/>
    </location>
</feature>
<organism evidence="2 3">
    <name type="scientific">Fodinibius salsisoli</name>
    <dbReference type="NCBI Taxonomy" id="2820877"/>
    <lineage>
        <taxon>Bacteria</taxon>
        <taxon>Pseudomonadati</taxon>
        <taxon>Balneolota</taxon>
        <taxon>Balneolia</taxon>
        <taxon>Balneolales</taxon>
        <taxon>Balneolaceae</taxon>
        <taxon>Fodinibius</taxon>
    </lineage>
</organism>
<keyword evidence="1" id="KW-0732">Signal</keyword>
<dbReference type="RefSeq" id="WP_265765601.1">
    <property type="nucleotide sequence ID" value="NZ_JAGGJA010000005.1"/>
</dbReference>
<dbReference type="EMBL" id="JAGGJA010000005">
    <property type="protein sequence ID" value="MCW9706861.1"/>
    <property type="molecule type" value="Genomic_DNA"/>
</dbReference>
<comment type="caution">
    <text evidence="2">The sequence shown here is derived from an EMBL/GenBank/DDBJ whole genome shotgun (WGS) entry which is preliminary data.</text>
</comment>
<sequence length="440" mass="50451">MKKLLLISAFIFFSSSWTMAQSSPEPPSGMSEIQAYSIFYENYKNDSYDGALQFGRWIWKAMPETIEGYSKFDLKMNLKRLIKVYGTLSTDAQDPALGQAYTDTALTIFQKISDKYGDNLDTYQWSLRLGRFYQNHSDYVENAPAKASAEYKKAFDLKPEEFTKAGEGYYIQSMLQSLVNDGQKDEALAVIKQTESYAPEKVKGYYDQVRNQLFDSPEERITYLEGKLADDPENVELLTQLRDLYERQANNQKVNELSKKLYEIDPSYENSLALGETAMSDANYNEAIKYFKEALGKTEKADQKAAIALNISNAYLNKEQLQSARQYARTASNNDDSWGKPYIQIADIYAQAVSQCSNNREMETEDRVVYWLVLDYLSRAKRIDSSVANEVDRKVQAYAPVTPSTEQQFFKNWKEGQTLQVNGSLNSCYSWINESTTVRR</sequence>
<dbReference type="Proteomes" id="UP001207918">
    <property type="component" value="Unassembled WGS sequence"/>
</dbReference>